<comment type="function">
    <text evidence="1">Involved in DNA recombination.</text>
</comment>
<evidence type="ECO:0000313" key="6">
    <source>
        <dbReference type="EMBL" id="PIV63550.1"/>
    </source>
</evidence>
<dbReference type="AlphaFoldDB" id="A0A2M7E734"/>
<sequence length="386" mass="44237">MAYLVPSLIGIVIIILLLFLIGRLQKKEVKEQDLQAVVERLKDSFSTLSLDALSKNTEAFLKLANETLAVQTKSGEKELEGKKRLIDQSLEGMKKEMEDVQNLVKTFEKDREKKFGELSAQLKSAAEQTGKLQETTNQLRMVLSNPKARGQWGERMAEDVLRLAGFTEGINYEKQKVLEATATRPDYTFLLPQGLKLNMDVKFPLDNYVSYLETENLSEKEKCKSQFLRDVNDRIKEVTTRDYINPEEHTVDYVLVFIPNEQVYAFIQESDRSVTDEALKNKVILCSPVTLYAILAIIRQAVDNFNLEKTAAQILSLLGAFNKQYKLFCESMDKMGRRIDEARTEFVHLTSTRRNQLEKSLQQIEELRQQRGISVASPEPKAIRKE</sequence>
<keyword evidence="3" id="KW-0175">Coiled coil</keyword>
<keyword evidence="5" id="KW-0472">Membrane</keyword>
<dbReference type="PANTHER" id="PTHR30563">
    <property type="entry name" value="DNA RECOMBINATION PROTEIN RMUC"/>
    <property type="match status" value="1"/>
</dbReference>
<proteinExistence type="inferred from homology"/>
<evidence type="ECO:0000256" key="1">
    <source>
        <dbReference type="ARBA" id="ARBA00003416"/>
    </source>
</evidence>
<reference evidence="7" key="1">
    <citation type="submission" date="2017-09" db="EMBL/GenBank/DDBJ databases">
        <title>Depth-based differentiation of microbial function through sediment-hosted aquifers and enrichment of novel symbionts in the deep terrestrial subsurface.</title>
        <authorList>
            <person name="Probst A.J."/>
            <person name="Ladd B."/>
            <person name="Jarett J.K."/>
            <person name="Geller-Mcgrath D.E."/>
            <person name="Sieber C.M.K."/>
            <person name="Emerson J.B."/>
            <person name="Anantharaman K."/>
            <person name="Thomas B.C."/>
            <person name="Malmstrom R."/>
            <person name="Stieglmeier M."/>
            <person name="Klingl A."/>
            <person name="Woyke T."/>
            <person name="Ryan C.M."/>
            <person name="Banfield J.F."/>
        </authorList>
    </citation>
    <scope>NUCLEOTIDE SEQUENCE [LARGE SCALE GENOMIC DNA]</scope>
</reference>
<keyword evidence="4" id="KW-0233">DNA recombination</keyword>
<evidence type="ECO:0000256" key="5">
    <source>
        <dbReference type="SAM" id="Phobius"/>
    </source>
</evidence>
<organism evidence="6 7">
    <name type="scientific">bacterium (Candidatus Ratteibacteria) CG01_land_8_20_14_3_00_40_19</name>
    <dbReference type="NCBI Taxonomy" id="2014290"/>
    <lineage>
        <taxon>Bacteria</taxon>
        <taxon>Candidatus Ratteibacteria</taxon>
    </lineage>
</organism>
<evidence type="ECO:0000256" key="4">
    <source>
        <dbReference type="ARBA" id="ARBA00023172"/>
    </source>
</evidence>
<protein>
    <submittedName>
        <fullName evidence="6">DNA recombination protein RmuC</fullName>
    </submittedName>
</protein>
<comment type="similarity">
    <text evidence="2">Belongs to the RmuC family.</text>
</comment>
<keyword evidence="5" id="KW-0812">Transmembrane</keyword>
<dbReference type="GO" id="GO:0006310">
    <property type="term" value="P:DNA recombination"/>
    <property type="evidence" value="ECO:0007669"/>
    <property type="project" value="UniProtKB-KW"/>
</dbReference>
<dbReference type="PANTHER" id="PTHR30563:SF0">
    <property type="entry name" value="DNA RECOMBINATION PROTEIN RMUC"/>
    <property type="match status" value="1"/>
</dbReference>
<dbReference type="EMBL" id="PETL01000325">
    <property type="protein sequence ID" value="PIV63550.1"/>
    <property type="molecule type" value="Genomic_DNA"/>
</dbReference>
<dbReference type="Pfam" id="PF02646">
    <property type="entry name" value="RmuC"/>
    <property type="match status" value="1"/>
</dbReference>
<name>A0A2M7E734_9BACT</name>
<keyword evidence="5" id="KW-1133">Transmembrane helix</keyword>
<evidence type="ECO:0000256" key="3">
    <source>
        <dbReference type="ARBA" id="ARBA00023054"/>
    </source>
</evidence>
<gene>
    <name evidence="6" type="ORF">COS11_06815</name>
</gene>
<evidence type="ECO:0000256" key="2">
    <source>
        <dbReference type="ARBA" id="ARBA00009840"/>
    </source>
</evidence>
<accession>A0A2M7E734</accession>
<comment type="caution">
    <text evidence="6">The sequence shown here is derived from an EMBL/GenBank/DDBJ whole genome shotgun (WGS) entry which is preliminary data.</text>
</comment>
<dbReference type="InterPro" id="IPR003798">
    <property type="entry name" value="DNA_recombination_RmuC"/>
</dbReference>
<evidence type="ECO:0000313" key="7">
    <source>
        <dbReference type="Proteomes" id="UP000228886"/>
    </source>
</evidence>
<dbReference type="Proteomes" id="UP000228886">
    <property type="component" value="Unassembled WGS sequence"/>
</dbReference>
<feature type="transmembrane region" description="Helical" evidence="5">
    <location>
        <begin position="6"/>
        <end position="24"/>
    </location>
</feature>